<proteinExistence type="predicted"/>
<keyword evidence="2" id="KW-1185">Reference proteome</keyword>
<name>A0ABY1HJL3_9GAMM</name>
<evidence type="ECO:0000313" key="1">
    <source>
        <dbReference type="EMBL" id="SGZ01930.1"/>
    </source>
</evidence>
<accession>A0ABY1HJL3</accession>
<reference evidence="1 2" key="1">
    <citation type="submission" date="2016-11" db="EMBL/GenBank/DDBJ databases">
        <authorList>
            <person name="Klemetsen T."/>
        </authorList>
    </citation>
    <scope>NUCLEOTIDE SEQUENCE [LARGE SCALE GENOMIC DNA]</scope>
    <source>
        <strain evidence="1">MT 2528</strain>
    </source>
</reference>
<evidence type="ECO:0000313" key="2">
    <source>
        <dbReference type="Proteomes" id="UP000182660"/>
    </source>
</evidence>
<dbReference type="Proteomes" id="UP000182660">
    <property type="component" value="Unassembled WGS sequence"/>
</dbReference>
<comment type="caution">
    <text evidence="1">The sequence shown here is derived from an EMBL/GenBank/DDBJ whole genome shotgun (WGS) entry which is preliminary data.</text>
</comment>
<protein>
    <submittedName>
        <fullName evidence="1">Uncharacterized protein RP511</fullName>
    </submittedName>
</protein>
<dbReference type="RefSeq" id="WP_075473324.1">
    <property type="nucleotide sequence ID" value="NZ_CAWQZC010000141.1"/>
</dbReference>
<organism evidence="1 2">
    <name type="scientific">Moritella viscosa</name>
    <dbReference type="NCBI Taxonomy" id="80854"/>
    <lineage>
        <taxon>Bacteria</taxon>
        <taxon>Pseudomonadati</taxon>
        <taxon>Pseudomonadota</taxon>
        <taxon>Gammaproteobacteria</taxon>
        <taxon>Alteromonadales</taxon>
        <taxon>Moritellaceae</taxon>
        <taxon>Moritella</taxon>
    </lineage>
</organism>
<dbReference type="EMBL" id="FPLJ01000116">
    <property type="protein sequence ID" value="SGZ01930.1"/>
    <property type="molecule type" value="Genomic_DNA"/>
</dbReference>
<gene>
    <name evidence="1" type="ORF">MT2528_4316</name>
</gene>
<sequence>MFNILVKFKDSGHVCEYQSELQLPVGLGLSLRTKHGEGFCTVTENKEKVEVVDTSKNIMTRWITSYSVITNSSCLGISDELQKEIFENYRKWSELNLHSQVEYQKRKDSGCLGEVDCYCAYCSTDY</sequence>
<dbReference type="GeneID" id="61297764"/>